<dbReference type="RefSeq" id="WP_377565482.1">
    <property type="nucleotide sequence ID" value="NZ_JBHTMP010000001.1"/>
</dbReference>
<dbReference type="Gene3D" id="3.40.50.720">
    <property type="entry name" value="NAD(P)-binding Rossmann-like Domain"/>
    <property type="match status" value="1"/>
</dbReference>
<dbReference type="Proteomes" id="UP001597260">
    <property type="component" value="Unassembled WGS sequence"/>
</dbReference>
<sequence>MYVRSAHASMVLRGSTAYQLMSTVSPHLTGEHTVAELCDGLPQPQATAVTNLVQALLDRGMARDFQHEREASLPAAVTARFATQIAFLGHFVDDPVARFRRFRAARVLLVGAGHALHALGTGLLDNGLATVRLTAATAVESQRTALAAAAEPLAAMVVVADTDDVAGLDLVVYCADDADLAQVRTLAERCRQAGVRFLPAVLRGRRAVLGPLGEPGPAACWLCAQLRMTANDPVEVAADTWRGMALGRTGTDPSTVTEVVARMMGNAAAFDAFRQLTGVVAPDTAGAVLVQDTVTLESSISPVRPHPHCPVCAGTRTAPTPAGAEPDAGARATASDEEHYRRLSTLVDPTVGVFGQFTDDELRQSPLPTARLRVGPPTALVDGGREFVAFDIETVLQARLGTLRTALGFYADRMATVEVRQQPPAGSQIAPDRLDTWAGLSLPDSGWIRGTSLLTNEDRYVPAAAVFPYTQANRDRAYDRTPAGVGVGPDTDAVTTAGLRSALAYRALDALVRGQVGVAALDPAGLGADGRLGFLRDCLGHLGHRVVLRLVDGDGPVPVVLAALADTPGWHVGYGASRLDAAGQALRNLLGVAQFTAAGDGSAPDLGDPLFTGLPLVIEPTRDGVPAERDPLDRAALLDAVAATGDAIYVATTPYDLAETNSYLVGRVLLSR</sequence>
<dbReference type="InterPro" id="IPR003776">
    <property type="entry name" value="YcaO-like_dom"/>
</dbReference>
<evidence type="ECO:0000313" key="3">
    <source>
        <dbReference type="Proteomes" id="UP001597260"/>
    </source>
</evidence>
<reference evidence="3" key="1">
    <citation type="journal article" date="2019" name="Int. J. Syst. Evol. Microbiol.">
        <title>The Global Catalogue of Microorganisms (GCM) 10K type strain sequencing project: providing services to taxonomists for standard genome sequencing and annotation.</title>
        <authorList>
            <consortium name="The Broad Institute Genomics Platform"/>
            <consortium name="The Broad Institute Genome Sequencing Center for Infectious Disease"/>
            <person name="Wu L."/>
            <person name="Ma J."/>
        </authorList>
    </citation>
    <scope>NUCLEOTIDE SEQUENCE [LARGE SCALE GENOMIC DNA]</scope>
    <source>
        <strain evidence="3">JCM 31037</strain>
    </source>
</reference>
<organism evidence="2 3">
    <name type="scientific">Micromonospora sonneratiae</name>
    <dbReference type="NCBI Taxonomy" id="1184706"/>
    <lineage>
        <taxon>Bacteria</taxon>
        <taxon>Bacillati</taxon>
        <taxon>Actinomycetota</taxon>
        <taxon>Actinomycetes</taxon>
        <taxon>Micromonosporales</taxon>
        <taxon>Micromonosporaceae</taxon>
        <taxon>Micromonospora</taxon>
    </lineage>
</organism>
<proteinExistence type="predicted"/>
<dbReference type="InterPro" id="IPR035985">
    <property type="entry name" value="Ubiquitin-activating_enz"/>
</dbReference>
<dbReference type="NCBIfam" id="TIGR03882">
    <property type="entry name" value="cyclo_dehyd_2"/>
    <property type="match status" value="1"/>
</dbReference>
<feature type="domain" description="YcaO" evidence="1">
    <location>
        <begin position="389"/>
        <end position="672"/>
    </location>
</feature>
<evidence type="ECO:0000313" key="2">
    <source>
        <dbReference type="EMBL" id="MFD1319544.1"/>
    </source>
</evidence>
<keyword evidence="3" id="KW-1185">Reference proteome</keyword>
<dbReference type="InterPro" id="IPR022291">
    <property type="entry name" value="Bacteriocin_synth_cyclodeHase"/>
</dbReference>
<accession>A0ABW3Y8C5</accession>
<dbReference type="EMBL" id="JBHTMP010000001">
    <property type="protein sequence ID" value="MFD1319544.1"/>
    <property type="molecule type" value="Genomic_DNA"/>
</dbReference>
<dbReference type="Pfam" id="PF02624">
    <property type="entry name" value="YcaO"/>
    <property type="match status" value="1"/>
</dbReference>
<protein>
    <submittedName>
        <fullName evidence="2">TOMM leader peptide-binding protein</fullName>
    </submittedName>
</protein>
<dbReference type="PROSITE" id="PS51664">
    <property type="entry name" value="YCAO"/>
    <property type="match status" value="1"/>
</dbReference>
<name>A0ABW3Y8C5_9ACTN</name>
<evidence type="ECO:0000259" key="1">
    <source>
        <dbReference type="PROSITE" id="PS51664"/>
    </source>
</evidence>
<gene>
    <name evidence="2" type="ORF">ACFQ4H_00420</name>
</gene>
<dbReference type="SUPFAM" id="SSF69572">
    <property type="entry name" value="Activating enzymes of the ubiquitin-like proteins"/>
    <property type="match status" value="1"/>
</dbReference>
<comment type="caution">
    <text evidence="2">The sequence shown here is derived from an EMBL/GenBank/DDBJ whole genome shotgun (WGS) entry which is preliminary data.</text>
</comment>